<dbReference type="RefSeq" id="WP_022626918.1">
    <property type="nucleotide sequence ID" value="NZ_CP117835.1"/>
</dbReference>
<evidence type="ECO:0000256" key="1">
    <source>
        <dbReference type="SAM" id="Phobius"/>
    </source>
</evidence>
<accession>A0AAJ2L0A7</accession>
<dbReference type="InterPro" id="IPR023264">
    <property type="entry name" value="ABC_transptr_acetoin_YtrC/YtrD"/>
</dbReference>
<gene>
    <name evidence="2" type="ORF">RYX45_02700</name>
</gene>
<dbReference type="EMBL" id="JAWJAY010000001">
    <property type="protein sequence ID" value="MDV2884070.1"/>
    <property type="molecule type" value="Genomic_DNA"/>
</dbReference>
<dbReference type="Pfam" id="PF12679">
    <property type="entry name" value="ABC2_membrane_2"/>
    <property type="match status" value="1"/>
</dbReference>
<evidence type="ECO:0000313" key="3">
    <source>
        <dbReference type="Proteomes" id="UP001285636"/>
    </source>
</evidence>
<dbReference type="PANTHER" id="PTHR39177:SF1">
    <property type="entry name" value="ABC TRANSPORTER PERMEASE YTRC-RELATED"/>
    <property type="match status" value="1"/>
</dbReference>
<comment type="caution">
    <text evidence="2">The sequence shown here is derived from an EMBL/GenBank/DDBJ whole genome shotgun (WGS) entry which is preliminary data.</text>
</comment>
<feature type="transmembrane region" description="Helical" evidence="1">
    <location>
        <begin position="57"/>
        <end position="86"/>
    </location>
</feature>
<dbReference type="Proteomes" id="UP001285636">
    <property type="component" value="Unassembled WGS sequence"/>
</dbReference>
<sequence length="344" mass="39166">MSVKGLLRKEWKQSRAILFLITLLFLFHFPIRAMVSIENWREEVRSAPAEAMNYLEWSVHSALGMSVFSLVIIVLLVTLAVQLIGSERSTRRQDFAFALPYRRRTMFLVKWLMGVVPVLVLYPITFLSAYFMIVSSEFGFHLDGVNFLEAFMLPLLGFIATYSFTLFIGTITGEMISQIALTFIFTIFPVGILVLVGYFFEVNFNNGYFFGRISEEASRFIWPIYTVYNPTSAMGDGEFMNLWIPLAATLLFVGAGQWLYEQNHSEFNGEFLIFKQLEPIFRAGIIVCFALLGGMVGSGLVPWSLKNGSILELVFYWVGAAIFTYLSILLTKRLFSMNITIKGK</sequence>
<feature type="transmembrane region" description="Helical" evidence="1">
    <location>
        <begin position="151"/>
        <end position="172"/>
    </location>
</feature>
<organism evidence="2 3">
    <name type="scientific">Alkalihalophilus pseudofirmus</name>
    <name type="common">Bacillus pseudofirmus</name>
    <dbReference type="NCBI Taxonomy" id="79885"/>
    <lineage>
        <taxon>Bacteria</taxon>
        <taxon>Bacillati</taxon>
        <taxon>Bacillota</taxon>
        <taxon>Bacilli</taxon>
        <taxon>Bacillales</taxon>
        <taxon>Bacillaceae</taxon>
        <taxon>Alkalihalophilus</taxon>
    </lineage>
</organism>
<feature type="transmembrane region" description="Helical" evidence="1">
    <location>
        <begin position="179"/>
        <end position="200"/>
    </location>
</feature>
<reference evidence="2" key="1">
    <citation type="submission" date="2023-10" db="EMBL/GenBank/DDBJ databases">
        <title>Screening of Alkalihalophilus pseudofirmusBZ-TG-HK211 and Its Alleviation of Salt Stress on Rapeseed Growth.</title>
        <authorList>
            <person name="Zhao B."/>
            <person name="Guo T."/>
        </authorList>
    </citation>
    <scope>NUCLEOTIDE SEQUENCE</scope>
    <source>
        <strain evidence="2">BZ-TG-HK211</strain>
    </source>
</reference>
<name>A0AAJ2L0A7_ALKPS</name>
<dbReference type="PANTHER" id="PTHR39177">
    <property type="entry name" value="ABC TRANSPORTER PERMEASE YTRC-RELATED"/>
    <property type="match status" value="1"/>
</dbReference>
<feature type="transmembrane region" description="Helical" evidence="1">
    <location>
        <begin position="313"/>
        <end position="335"/>
    </location>
</feature>
<keyword evidence="1" id="KW-1133">Transmembrane helix</keyword>
<feature type="transmembrane region" description="Helical" evidence="1">
    <location>
        <begin position="242"/>
        <end position="260"/>
    </location>
</feature>
<feature type="transmembrane region" description="Helical" evidence="1">
    <location>
        <begin position="107"/>
        <end position="131"/>
    </location>
</feature>
<evidence type="ECO:0000313" key="2">
    <source>
        <dbReference type="EMBL" id="MDV2884070.1"/>
    </source>
</evidence>
<proteinExistence type="predicted"/>
<keyword evidence="1" id="KW-0472">Membrane</keyword>
<dbReference type="PRINTS" id="PR02026">
    <property type="entry name" value="YTRCYTRDABC"/>
</dbReference>
<keyword evidence="1" id="KW-0812">Transmembrane</keyword>
<dbReference type="GO" id="GO:0005886">
    <property type="term" value="C:plasma membrane"/>
    <property type="evidence" value="ECO:0007669"/>
    <property type="project" value="UniProtKB-SubCell"/>
</dbReference>
<dbReference type="InterPro" id="IPR053046">
    <property type="entry name" value="ABC-5_transporter"/>
</dbReference>
<dbReference type="GO" id="GO:0140359">
    <property type="term" value="F:ABC-type transporter activity"/>
    <property type="evidence" value="ECO:0007669"/>
    <property type="project" value="InterPro"/>
</dbReference>
<dbReference type="AlphaFoldDB" id="A0AAJ2L0A7"/>
<feature type="transmembrane region" description="Helical" evidence="1">
    <location>
        <begin position="280"/>
        <end position="301"/>
    </location>
</feature>
<protein>
    <submittedName>
        <fullName evidence="2">ABC transporter permease subunit</fullName>
    </submittedName>
</protein>